<dbReference type="SUPFAM" id="SSF55874">
    <property type="entry name" value="ATPase domain of HSP90 chaperone/DNA topoisomerase II/histidine kinase"/>
    <property type="match status" value="1"/>
</dbReference>
<dbReference type="InterPro" id="IPR003661">
    <property type="entry name" value="HisK_dim/P_dom"/>
</dbReference>
<feature type="domain" description="HAMP" evidence="11">
    <location>
        <begin position="165"/>
        <end position="217"/>
    </location>
</feature>
<dbReference type="GO" id="GO:0016036">
    <property type="term" value="P:cellular response to phosphate starvation"/>
    <property type="evidence" value="ECO:0007669"/>
    <property type="project" value="TreeGrafter"/>
</dbReference>
<dbReference type="SUPFAM" id="SSF47384">
    <property type="entry name" value="Homodimeric domain of signal transducing histidine kinase"/>
    <property type="match status" value="1"/>
</dbReference>
<keyword evidence="9" id="KW-1133">Transmembrane helix</keyword>
<evidence type="ECO:0000256" key="3">
    <source>
        <dbReference type="ARBA" id="ARBA00012438"/>
    </source>
</evidence>
<dbReference type="Gene3D" id="3.30.565.10">
    <property type="entry name" value="Histidine kinase-like ATPase, C-terminal domain"/>
    <property type="match status" value="1"/>
</dbReference>
<dbReference type="SMART" id="SM00304">
    <property type="entry name" value="HAMP"/>
    <property type="match status" value="1"/>
</dbReference>
<dbReference type="InterPro" id="IPR004358">
    <property type="entry name" value="Sig_transdc_His_kin-like_C"/>
</dbReference>
<dbReference type="PRINTS" id="PR00344">
    <property type="entry name" value="BCTRLSENSOR"/>
</dbReference>
<dbReference type="PROSITE" id="PS50109">
    <property type="entry name" value="HIS_KIN"/>
    <property type="match status" value="1"/>
</dbReference>
<dbReference type="Proteomes" id="UP000234840">
    <property type="component" value="Unassembled WGS sequence"/>
</dbReference>
<dbReference type="Gene3D" id="1.10.287.130">
    <property type="match status" value="1"/>
</dbReference>
<proteinExistence type="predicted"/>
<keyword evidence="9" id="KW-0812">Transmembrane</keyword>
<dbReference type="EC" id="2.7.13.3" evidence="3"/>
<reference evidence="12 13" key="1">
    <citation type="journal article" date="2017" name="Genome Med.">
        <title>A novel Ruminococcus gnavus clade enriched in inflammatory bowel disease patients.</title>
        <authorList>
            <person name="Hall A.B."/>
            <person name="Yassour M."/>
            <person name="Sauk J."/>
            <person name="Garner A."/>
            <person name="Jiang X."/>
            <person name="Arthur T."/>
            <person name="Lagoudas G.K."/>
            <person name="Vatanen T."/>
            <person name="Fornelos N."/>
            <person name="Wilson R."/>
            <person name="Bertha M."/>
            <person name="Cohen M."/>
            <person name="Garber J."/>
            <person name="Khalili H."/>
            <person name="Gevers D."/>
            <person name="Ananthakrishnan A.N."/>
            <person name="Kugathasan S."/>
            <person name="Lander E.S."/>
            <person name="Blainey P."/>
            <person name="Vlamakis H."/>
            <person name="Xavier R.J."/>
            <person name="Huttenhower C."/>
        </authorList>
    </citation>
    <scope>NUCLEOTIDE SEQUENCE [LARGE SCALE GENOMIC DNA]</scope>
    <source>
        <strain evidence="12 13">RJX1128</strain>
    </source>
</reference>
<evidence type="ECO:0000313" key="13">
    <source>
        <dbReference type="Proteomes" id="UP000234840"/>
    </source>
</evidence>
<dbReference type="Gene3D" id="6.10.340.10">
    <property type="match status" value="1"/>
</dbReference>
<evidence type="ECO:0000256" key="7">
    <source>
        <dbReference type="ARBA" id="ARBA00023012"/>
    </source>
</evidence>
<keyword evidence="5" id="KW-0808">Transferase</keyword>
<comment type="catalytic activity">
    <reaction evidence="1">
        <text>ATP + protein L-histidine = ADP + protein N-phospho-L-histidine.</text>
        <dbReference type="EC" id="2.7.13.3"/>
    </reaction>
</comment>
<dbReference type="GO" id="GO:0004721">
    <property type="term" value="F:phosphoprotein phosphatase activity"/>
    <property type="evidence" value="ECO:0007669"/>
    <property type="project" value="TreeGrafter"/>
</dbReference>
<keyword evidence="8" id="KW-0175">Coiled coil</keyword>
<name>A0A2N5Q3N7_MEDGN</name>
<evidence type="ECO:0000259" key="11">
    <source>
        <dbReference type="PROSITE" id="PS50885"/>
    </source>
</evidence>
<dbReference type="SMART" id="SM00388">
    <property type="entry name" value="HisKA"/>
    <property type="match status" value="1"/>
</dbReference>
<dbReference type="Pfam" id="PF00672">
    <property type="entry name" value="HAMP"/>
    <property type="match status" value="1"/>
</dbReference>
<evidence type="ECO:0000256" key="6">
    <source>
        <dbReference type="ARBA" id="ARBA00022777"/>
    </source>
</evidence>
<comment type="caution">
    <text evidence="12">The sequence shown here is derived from an EMBL/GenBank/DDBJ whole genome shotgun (WGS) entry which is preliminary data.</text>
</comment>
<keyword evidence="6 12" id="KW-0418">Kinase</keyword>
<sequence>MRAKINDSLSAKIFLWIAGSLILCSFLIYGSILFFLPKSYVAVSSEHINTEIKELTETLSKTKFENAKDVLGKFCSDHQATIIVQGGGEEQQQYGTPAEVSSEKEEMLSFAQEIQFFDRAEIYMLNIIAPISSSHELISALLKLLPFLLIIIFLVSFSGAWICSRLIVKPVIEISEVSKRMEKLDMTWQCKINRTDEIGILANSLNSMSQNLSDTMLQLETANRQLKQDMEHIDELNKQSQYFFATASHELKTPITIIKGQVESMIMEIGRYKDTRRTLPETLKEIENMEQLVKEILSISKLEMNTMNHIELLSLSNIVKRVHKHLIPLANEKHIRIQKNISEDVMMMGNELLLEKAVHNIISNAIRHSPVGAKLELELSFDSLLVRNSGVNIPDEDLDKLFTPFYCVEKSHNKLSGGSGLGLYLVKIILEQHGLSYTIENRQDSVCFKITLNSHNLN</sequence>
<dbReference type="AlphaFoldDB" id="A0A2N5Q3N7"/>
<dbReference type="InterPro" id="IPR003660">
    <property type="entry name" value="HAMP_dom"/>
</dbReference>
<dbReference type="PROSITE" id="PS50885">
    <property type="entry name" value="HAMP"/>
    <property type="match status" value="1"/>
</dbReference>
<dbReference type="InterPro" id="IPR003594">
    <property type="entry name" value="HATPase_dom"/>
</dbReference>
<organism evidence="12 13">
    <name type="scientific">Mediterraneibacter gnavus</name>
    <name type="common">Ruminococcus gnavus</name>
    <dbReference type="NCBI Taxonomy" id="33038"/>
    <lineage>
        <taxon>Bacteria</taxon>
        <taxon>Bacillati</taxon>
        <taxon>Bacillota</taxon>
        <taxon>Clostridia</taxon>
        <taxon>Lachnospirales</taxon>
        <taxon>Lachnospiraceae</taxon>
        <taxon>Mediterraneibacter</taxon>
    </lineage>
</organism>
<gene>
    <name evidence="12" type="ORF">CDL20_00080</name>
</gene>
<comment type="subcellular location">
    <subcellularLocation>
        <location evidence="2">Membrane</location>
    </subcellularLocation>
</comment>
<dbReference type="Pfam" id="PF02518">
    <property type="entry name" value="HATPase_c"/>
    <property type="match status" value="1"/>
</dbReference>
<dbReference type="InterPro" id="IPR036890">
    <property type="entry name" value="HATPase_C_sf"/>
</dbReference>
<keyword evidence="9" id="KW-0472">Membrane</keyword>
<feature type="coiled-coil region" evidence="8">
    <location>
        <begin position="205"/>
        <end position="239"/>
    </location>
</feature>
<evidence type="ECO:0000256" key="1">
    <source>
        <dbReference type="ARBA" id="ARBA00000085"/>
    </source>
</evidence>
<evidence type="ECO:0000256" key="4">
    <source>
        <dbReference type="ARBA" id="ARBA00022553"/>
    </source>
</evidence>
<evidence type="ECO:0000256" key="2">
    <source>
        <dbReference type="ARBA" id="ARBA00004370"/>
    </source>
</evidence>
<protein>
    <recommendedName>
        <fullName evidence="3">histidine kinase</fullName>
        <ecNumber evidence="3">2.7.13.3</ecNumber>
    </recommendedName>
</protein>
<dbReference type="Pfam" id="PF00512">
    <property type="entry name" value="HisKA"/>
    <property type="match status" value="1"/>
</dbReference>
<dbReference type="InterPro" id="IPR050351">
    <property type="entry name" value="BphY/WalK/GraS-like"/>
</dbReference>
<keyword evidence="4" id="KW-0597">Phosphoprotein</keyword>
<evidence type="ECO:0000256" key="5">
    <source>
        <dbReference type="ARBA" id="ARBA00022679"/>
    </source>
</evidence>
<dbReference type="PANTHER" id="PTHR45453:SF3">
    <property type="entry name" value="HISTIDINE KINASE"/>
    <property type="match status" value="1"/>
</dbReference>
<evidence type="ECO:0000256" key="9">
    <source>
        <dbReference type="SAM" id="Phobius"/>
    </source>
</evidence>
<evidence type="ECO:0000256" key="8">
    <source>
        <dbReference type="SAM" id="Coils"/>
    </source>
</evidence>
<dbReference type="CDD" id="cd00082">
    <property type="entry name" value="HisKA"/>
    <property type="match status" value="1"/>
</dbReference>
<dbReference type="InterPro" id="IPR036097">
    <property type="entry name" value="HisK_dim/P_sf"/>
</dbReference>
<evidence type="ECO:0000259" key="10">
    <source>
        <dbReference type="PROSITE" id="PS50109"/>
    </source>
</evidence>
<dbReference type="PANTHER" id="PTHR45453">
    <property type="entry name" value="PHOSPHATE REGULON SENSOR PROTEIN PHOR"/>
    <property type="match status" value="1"/>
</dbReference>
<dbReference type="SMART" id="SM00387">
    <property type="entry name" value="HATPase_c"/>
    <property type="match status" value="1"/>
</dbReference>
<feature type="transmembrane region" description="Helical" evidence="9">
    <location>
        <begin position="13"/>
        <end position="36"/>
    </location>
</feature>
<feature type="domain" description="Histidine kinase" evidence="10">
    <location>
        <begin position="246"/>
        <end position="456"/>
    </location>
</feature>
<dbReference type="RefSeq" id="WP_101881786.1">
    <property type="nucleotide sequence ID" value="NZ_CAXSWW010000002.1"/>
</dbReference>
<dbReference type="EMBL" id="NIHW01000001">
    <property type="protein sequence ID" value="PLT89432.1"/>
    <property type="molecule type" value="Genomic_DNA"/>
</dbReference>
<dbReference type="SUPFAM" id="SSF158472">
    <property type="entry name" value="HAMP domain-like"/>
    <property type="match status" value="1"/>
</dbReference>
<dbReference type="CDD" id="cd06225">
    <property type="entry name" value="HAMP"/>
    <property type="match status" value="1"/>
</dbReference>
<dbReference type="GO" id="GO:0005886">
    <property type="term" value="C:plasma membrane"/>
    <property type="evidence" value="ECO:0007669"/>
    <property type="project" value="TreeGrafter"/>
</dbReference>
<feature type="transmembrane region" description="Helical" evidence="9">
    <location>
        <begin position="140"/>
        <end position="162"/>
    </location>
</feature>
<evidence type="ECO:0000313" key="12">
    <source>
        <dbReference type="EMBL" id="PLT89432.1"/>
    </source>
</evidence>
<dbReference type="InterPro" id="IPR005467">
    <property type="entry name" value="His_kinase_dom"/>
</dbReference>
<dbReference type="GO" id="GO:0000155">
    <property type="term" value="F:phosphorelay sensor kinase activity"/>
    <property type="evidence" value="ECO:0007669"/>
    <property type="project" value="InterPro"/>
</dbReference>
<accession>A0A2N5Q3N7</accession>
<keyword evidence="7" id="KW-0902">Two-component regulatory system</keyword>